<evidence type="ECO:0000313" key="2">
    <source>
        <dbReference type="Proteomes" id="UP001652625"/>
    </source>
</evidence>
<accession>A0ABM4BME3</accession>
<sequence>MTTSEVLNFTEMPNVDNGIERFEFHEYEPINGANLNAGQITINIEQQYFFTLPSEAFLSFEGQLKKVKADGTSYANADAVALTNNGIMHLFSEISYKLSNQNIETIFSPGQATTVLGMLKYPNDFQLTQGLNQLWYKDNTTTAVIADNQGHIFGFCDDYDKVIYGLKHTINLARQSDDDAIFKLAGVASGKVNLNKISFFMPHVLLSDAERFKLYKQIESKVKVPVSFRQRQCDSISVPPATSFSWRLSVKSSPDNPRYIIVGFQINKRWDQNANASIFDHCDLKNMYIMLNQEIYPAVDYNLSFPNQQISRVYRGAVVFNEKFYGMNELITQSNINPSDYKDLYPHFTFNVSNQSERLKSTTIDAQIKATFNTAVPAGTKAYAVVISDRMIEFQSDGNKMNIVY</sequence>
<gene>
    <name evidence="3" type="primary">LOC136078414</name>
</gene>
<name>A0ABM4BME3_HYDVU</name>
<feature type="domain" description="Double jelly roll-like" evidence="1">
    <location>
        <begin position="80"/>
        <end position="392"/>
    </location>
</feature>
<proteinExistence type="predicted"/>
<evidence type="ECO:0000259" key="1">
    <source>
        <dbReference type="Pfam" id="PF21738"/>
    </source>
</evidence>
<evidence type="ECO:0000313" key="3">
    <source>
        <dbReference type="RefSeq" id="XP_065650258.1"/>
    </source>
</evidence>
<dbReference type="Proteomes" id="UP001652625">
    <property type="component" value="Chromosome 03"/>
</dbReference>
<keyword evidence="2" id="KW-1185">Reference proteome</keyword>
<dbReference type="PANTHER" id="PTHR36159:SF1">
    <property type="entry name" value="RETROVIRUS-RELATED POL POLYPROTEIN FROM TRANSPOSON 412-LIKE PROTEIN"/>
    <property type="match status" value="1"/>
</dbReference>
<dbReference type="RefSeq" id="XP_065650258.1">
    <property type="nucleotide sequence ID" value="XM_065794186.1"/>
</dbReference>
<protein>
    <submittedName>
        <fullName evidence="3">Uncharacterized protein LOC136078414</fullName>
    </submittedName>
</protein>
<organism evidence="2 3">
    <name type="scientific">Hydra vulgaris</name>
    <name type="common">Hydra</name>
    <name type="synonym">Hydra attenuata</name>
    <dbReference type="NCBI Taxonomy" id="6087"/>
    <lineage>
        <taxon>Eukaryota</taxon>
        <taxon>Metazoa</taxon>
        <taxon>Cnidaria</taxon>
        <taxon>Hydrozoa</taxon>
        <taxon>Hydroidolina</taxon>
        <taxon>Anthoathecata</taxon>
        <taxon>Aplanulata</taxon>
        <taxon>Hydridae</taxon>
        <taxon>Hydra</taxon>
    </lineage>
</organism>
<dbReference type="InterPro" id="IPR049512">
    <property type="entry name" value="DJR-like_dom"/>
</dbReference>
<dbReference type="PANTHER" id="PTHR36159">
    <property type="entry name" value="PROTEIN CBG23766"/>
    <property type="match status" value="1"/>
</dbReference>
<dbReference type="Pfam" id="PF21738">
    <property type="entry name" value="DJR-like_dom"/>
    <property type="match status" value="1"/>
</dbReference>
<dbReference type="GeneID" id="136078414"/>
<reference evidence="3" key="1">
    <citation type="submission" date="2025-08" db="UniProtKB">
        <authorList>
            <consortium name="RefSeq"/>
        </authorList>
    </citation>
    <scope>IDENTIFICATION</scope>
</reference>